<sequence length="70" mass="8182">MTSQVWLTAALKDFHFSPPAFPTYMSKFNLRLRRKIKAKKKNPTEAIQQSCNPDTKYLQRKQLSHLDSLS</sequence>
<organism evidence="1 2">
    <name type="scientific">Helianthus annuus</name>
    <name type="common">Common sunflower</name>
    <dbReference type="NCBI Taxonomy" id="4232"/>
    <lineage>
        <taxon>Eukaryota</taxon>
        <taxon>Viridiplantae</taxon>
        <taxon>Streptophyta</taxon>
        <taxon>Embryophyta</taxon>
        <taxon>Tracheophyta</taxon>
        <taxon>Spermatophyta</taxon>
        <taxon>Magnoliopsida</taxon>
        <taxon>eudicotyledons</taxon>
        <taxon>Gunneridae</taxon>
        <taxon>Pentapetalae</taxon>
        <taxon>asterids</taxon>
        <taxon>campanulids</taxon>
        <taxon>Asterales</taxon>
        <taxon>Asteraceae</taxon>
        <taxon>Asteroideae</taxon>
        <taxon>Heliantheae alliance</taxon>
        <taxon>Heliantheae</taxon>
        <taxon>Helianthus</taxon>
    </lineage>
</organism>
<reference evidence="1" key="2">
    <citation type="submission" date="2020-06" db="EMBL/GenBank/DDBJ databases">
        <title>Helianthus annuus Genome sequencing and assembly Release 2.</title>
        <authorList>
            <person name="Gouzy J."/>
            <person name="Langlade N."/>
            <person name="Munos S."/>
        </authorList>
    </citation>
    <scope>NUCLEOTIDE SEQUENCE</scope>
    <source>
        <tissue evidence="1">Leaves</tissue>
    </source>
</reference>
<evidence type="ECO:0000313" key="1">
    <source>
        <dbReference type="EMBL" id="KAF5785606.1"/>
    </source>
</evidence>
<reference evidence="1" key="1">
    <citation type="journal article" date="2017" name="Nature">
        <title>The sunflower genome provides insights into oil metabolism, flowering and Asterid evolution.</title>
        <authorList>
            <person name="Badouin H."/>
            <person name="Gouzy J."/>
            <person name="Grassa C.J."/>
            <person name="Murat F."/>
            <person name="Staton S.E."/>
            <person name="Cottret L."/>
            <person name="Lelandais-Briere C."/>
            <person name="Owens G.L."/>
            <person name="Carrere S."/>
            <person name="Mayjonade B."/>
            <person name="Legrand L."/>
            <person name="Gill N."/>
            <person name="Kane N.C."/>
            <person name="Bowers J.E."/>
            <person name="Hubner S."/>
            <person name="Bellec A."/>
            <person name="Berard A."/>
            <person name="Berges H."/>
            <person name="Blanchet N."/>
            <person name="Boniface M.C."/>
            <person name="Brunel D."/>
            <person name="Catrice O."/>
            <person name="Chaidir N."/>
            <person name="Claudel C."/>
            <person name="Donnadieu C."/>
            <person name="Faraut T."/>
            <person name="Fievet G."/>
            <person name="Helmstetter N."/>
            <person name="King M."/>
            <person name="Knapp S.J."/>
            <person name="Lai Z."/>
            <person name="Le Paslier M.C."/>
            <person name="Lippi Y."/>
            <person name="Lorenzon L."/>
            <person name="Mandel J.R."/>
            <person name="Marage G."/>
            <person name="Marchand G."/>
            <person name="Marquand E."/>
            <person name="Bret-Mestries E."/>
            <person name="Morien E."/>
            <person name="Nambeesan S."/>
            <person name="Nguyen T."/>
            <person name="Pegot-Espagnet P."/>
            <person name="Pouilly N."/>
            <person name="Raftis F."/>
            <person name="Sallet E."/>
            <person name="Schiex T."/>
            <person name="Thomas J."/>
            <person name="Vandecasteele C."/>
            <person name="Vares D."/>
            <person name="Vear F."/>
            <person name="Vautrin S."/>
            <person name="Crespi M."/>
            <person name="Mangin B."/>
            <person name="Burke J.M."/>
            <person name="Salse J."/>
            <person name="Munos S."/>
            <person name="Vincourt P."/>
            <person name="Rieseberg L.H."/>
            <person name="Langlade N.B."/>
        </authorList>
    </citation>
    <scope>NUCLEOTIDE SEQUENCE</scope>
    <source>
        <tissue evidence="1">Leaves</tissue>
    </source>
</reference>
<accession>A0A9K3HW22</accession>
<dbReference type="EMBL" id="MNCJ02000325">
    <property type="protein sequence ID" value="KAF5785606.1"/>
    <property type="molecule type" value="Genomic_DNA"/>
</dbReference>
<dbReference type="AlphaFoldDB" id="A0A9K3HW22"/>
<protein>
    <submittedName>
        <fullName evidence="1">Uncharacterized protein</fullName>
    </submittedName>
</protein>
<dbReference type="Gramene" id="mRNA:HanXRQr2_Chr10g0430551">
    <property type="protein sequence ID" value="CDS:HanXRQr2_Chr10g0430551.1"/>
    <property type="gene ID" value="HanXRQr2_Chr10g0430551"/>
</dbReference>
<comment type="caution">
    <text evidence="1">The sequence shown here is derived from an EMBL/GenBank/DDBJ whole genome shotgun (WGS) entry which is preliminary data.</text>
</comment>
<keyword evidence="2" id="KW-1185">Reference proteome</keyword>
<gene>
    <name evidence="1" type="ORF">HanXRQr2_Chr10g0430551</name>
</gene>
<dbReference type="Proteomes" id="UP000215914">
    <property type="component" value="Unassembled WGS sequence"/>
</dbReference>
<proteinExistence type="predicted"/>
<evidence type="ECO:0000313" key="2">
    <source>
        <dbReference type="Proteomes" id="UP000215914"/>
    </source>
</evidence>
<name>A0A9K3HW22_HELAN</name>